<dbReference type="RefSeq" id="YP_009006521.1">
    <property type="nucleotide sequence ID" value="NC_023570.1"/>
</dbReference>
<evidence type="ECO:0000313" key="3">
    <source>
        <dbReference type="Proteomes" id="UP000017654"/>
    </source>
</evidence>
<proteinExistence type="predicted"/>
<dbReference type="OrthoDB" id="5553at10239"/>
<name>U5PW83_9CAUD</name>
<accession>U5PW83</accession>
<protein>
    <submittedName>
        <fullName evidence="2">Metallo-dependent phosphoesterase</fullName>
    </submittedName>
</protein>
<dbReference type="InterPro" id="IPR004843">
    <property type="entry name" value="Calcineurin-like_PHP"/>
</dbReference>
<evidence type="ECO:0000259" key="1">
    <source>
        <dbReference type="Pfam" id="PF00149"/>
    </source>
</evidence>
<keyword evidence="3" id="KW-1185">Reference proteome</keyword>
<dbReference type="GO" id="GO:0016787">
    <property type="term" value="F:hydrolase activity"/>
    <property type="evidence" value="ECO:0007669"/>
    <property type="project" value="InterPro"/>
</dbReference>
<dbReference type="Pfam" id="PF00149">
    <property type="entry name" value="Metallophos"/>
    <property type="match status" value="1"/>
</dbReference>
<dbReference type="InterPro" id="IPR029052">
    <property type="entry name" value="Metallo-depent_PP-like"/>
</dbReference>
<dbReference type="GeneID" id="18503462"/>
<organism evidence="2 3">
    <name type="scientific">Acinetobacter phage Petty</name>
    <dbReference type="NCBI Taxonomy" id="1406779"/>
    <lineage>
        <taxon>Viruses</taxon>
        <taxon>Duplodnaviria</taxon>
        <taxon>Heunggongvirae</taxon>
        <taxon>Uroviricota</taxon>
        <taxon>Caudoviricetes</taxon>
        <taxon>Autographivirales</taxon>
        <taxon>Autoscriptoviridae</taxon>
        <taxon>Beijerinckvirinae</taxon>
        <taxon>Pettyvirus</taxon>
        <taxon>Pettyvirus petty</taxon>
    </lineage>
</organism>
<dbReference type="SUPFAM" id="SSF56300">
    <property type="entry name" value="Metallo-dependent phosphatases"/>
    <property type="match status" value="1"/>
</dbReference>
<sequence>MSIKFTRLKHWKQTALKMYHLEGKNYTEIHKALGVPYDTVYGALRKLNEYFDADTVKSNMRLPTIFVIGDTQCKQGIDLDYMKWIGYYIARKRPDIIIHIGDHYDMAALSSYDKASLKAEGRRIIEDIRAGDLGLEYIEKEIAKVQGYKPRKIITLGNHEERIDRFVGLNPEFEGFMGTDQLAFEKFGWEVIPFLTPCDVEGISFQHYVQNVMTGKPLGGTALNILKSSGKSFVMGHKQVLDIAIKPTLGGGHQIGIVVGACYLHDEGYKGVQGNNHFRGCVMLTEVHNGYALPSPVSLDYMRKVYEANH</sequence>
<dbReference type="KEGG" id="vg:18503462"/>
<evidence type="ECO:0000313" key="2">
    <source>
        <dbReference type="EMBL" id="AGY47996.1"/>
    </source>
</evidence>
<gene>
    <name evidence="2" type="ORF">Petty_24</name>
</gene>
<reference evidence="2 3" key="1">
    <citation type="journal article" date="2013" name="Genome Announc.">
        <title>Complete Genome of Acinetobacter baumannii Podophage Petty.</title>
        <authorList>
            <person name="Mumm I.P."/>
            <person name="Wood T.L."/>
            <person name="Chamakura K.R."/>
            <person name="Kuty Everett G.F."/>
        </authorList>
    </citation>
    <scope>NUCLEOTIDE SEQUENCE [LARGE SCALE GENOMIC DNA]</scope>
</reference>
<dbReference type="EMBL" id="KF669656">
    <property type="protein sequence ID" value="AGY47996.1"/>
    <property type="molecule type" value="Genomic_DNA"/>
</dbReference>
<dbReference type="Proteomes" id="UP000017654">
    <property type="component" value="Segment"/>
</dbReference>
<feature type="domain" description="Calcineurin-like phosphoesterase" evidence="1">
    <location>
        <begin position="64"/>
        <end position="176"/>
    </location>
</feature>